<evidence type="ECO:0000256" key="1">
    <source>
        <dbReference type="ARBA" id="ARBA00006768"/>
    </source>
</evidence>
<dbReference type="SUPFAM" id="SSF74650">
    <property type="entry name" value="Galactose mutarotase-like"/>
    <property type="match status" value="1"/>
</dbReference>
<dbReference type="Pfam" id="PF03632">
    <property type="entry name" value="Glyco_hydro_65m"/>
    <property type="match status" value="1"/>
</dbReference>
<dbReference type="SUPFAM" id="SSF48208">
    <property type="entry name" value="Six-hairpin glycosidases"/>
    <property type="match status" value="1"/>
</dbReference>
<feature type="domain" description="Glycoside hydrolase family 65 central catalytic" evidence="4">
    <location>
        <begin position="339"/>
        <end position="699"/>
    </location>
</feature>
<dbReference type="InterPro" id="IPR005196">
    <property type="entry name" value="Glyco_hydro_65_N"/>
</dbReference>
<dbReference type="InterPro" id="IPR005195">
    <property type="entry name" value="Glyco_hydro_65_M"/>
</dbReference>
<dbReference type="PANTHER" id="PTHR11051:SF13">
    <property type="entry name" value="GLYCOSYL TRANSFERASE"/>
    <property type="match status" value="1"/>
</dbReference>
<dbReference type="Pfam" id="PF03633">
    <property type="entry name" value="Glyco_hydro_65C"/>
    <property type="match status" value="1"/>
</dbReference>
<dbReference type="GO" id="GO:0016757">
    <property type="term" value="F:glycosyltransferase activity"/>
    <property type="evidence" value="ECO:0007669"/>
    <property type="project" value="UniProtKB-ARBA"/>
</dbReference>
<dbReference type="InterPro" id="IPR005194">
    <property type="entry name" value="Glyco_hydro_65_C"/>
</dbReference>
<dbReference type="Proteomes" id="UP000198773">
    <property type="component" value="Unassembled WGS sequence"/>
</dbReference>
<dbReference type="InterPro" id="IPR012341">
    <property type="entry name" value="6hp_glycosidase-like_sf"/>
</dbReference>
<evidence type="ECO:0000313" key="8">
    <source>
        <dbReference type="Proteomes" id="UP000198773"/>
    </source>
</evidence>
<evidence type="ECO:0000313" key="7">
    <source>
        <dbReference type="EMBL" id="SEA71061.1"/>
    </source>
</evidence>
<dbReference type="Pfam" id="PF03636">
    <property type="entry name" value="Glyco_hydro_65N"/>
    <property type="match status" value="1"/>
</dbReference>
<dbReference type="STRING" id="152573.SAMN04488051_105208"/>
<feature type="domain" description="Glycoside hydrolase family 65 N-terminal" evidence="6">
    <location>
        <begin position="27"/>
        <end position="279"/>
    </location>
</feature>
<dbReference type="Gene3D" id="2.60.420.10">
    <property type="entry name" value="Maltose phosphorylase, domain 3"/>
    <property type="match status" value="1"/>
</dbReference>
<feature type="binding site" evidence="3">
    <location>
        <begin position="611"/>
        <end position="612"/>
    </location>
    <ligand>
        <name>substrate</name>
    </ligand>
</feature>
<dbReference type="InterPro" id="IPR008928">
    <property type="entry name" value="6-hairpin_glycosidase_sf"/>
</dbReference>
<dbReference type="PANTHER" id="PTHR11051">
    <property type="entry name" value="GLYCOSYL HYDROLASE-RELATED"/>
    <property type="match status" value="1"/>
</dbReference>
<feature type="domain" description="Glycoside hydrolase family 65 C-terminal" evidence="5">
    <location>
        <begin position="708"/>
        <end position="769"/>
    </location>
</feature>
<evidence type="ECO:0000259" key="4">
    <source>
        <dbReference type="Pfam" id="PF03632"/>
    </source>
</evidence>
<dbReference type="GO" id="GO:0030246">
    <property type="term" value="F:carbohydrate binding"/>
    <property type="evidence" value="ECO:0007669"/>
    <property type="project" value="InterPro"/>
</dbReference>
<dbReference type="GO" id="GO:0005975">
    <property type="term" value="P:carbohydrate metabolic process"/>
    <property type="evidence" value="ECO:0007669"/>
    <property type="project" value="InterPro"/>
</dbReference>
<feature type="binding site" evidence="3">
    <location>
        <begin position="373"/>
        <end position="374"/>
    </location>
    <ligand>
        <name>substrate</name>
    </ligand>
</feature>
<dbReference type="Gene3D" id="1.50.10.10">
    <property type="match status" value="1"/>
</dbReference>
<evidence type="ECO:0000256" key="3">
    <source>
        <dbReference type="PIRSR" id="PIRSR036289-51"/>
    </source>
</evidence>
<dbReference type="GO" id="GO:0004553">
    <property type="term" value="F:hydrolase activity, hydrolyzing O-glycosyl compounds"/>
    <property type="evidence" value="ECO:0007669"/>
    <property type="project" value="TreeGrafter"/>
</dbReference>
<dbReference type="PIRSF" id="PIRSF036289">
    <property type="entry name" value="Glycosyl_hydrolase_malt_phosph"/>
    <property type="match status" value="1"/>
</dbReference>
<evidence type="ECO:0000256" key="2">
    <source>
        <dbReference type="PIRSR" id="PIRSR036289-50"/>
    </source>
</evidence>
<protein>
    <submittedName>
        <fullName evidence="7">Alpha,alpha-trehalose phosphorylase</fullName>
    </submittedName>
</protein>
<sequence length="785" mass="87692">MEQKVSTMATSTPFAGPLQVDAWRLTEQALTPAQPLLCETLLSLANGYIGTRGTLEEGLAGQSSCEGTYLNGVYSSEPIQYGESACGFARNNHTMLQVANGKRIYCELDGERVELSGALEHQRSLDMRQGVLQRQWQWQSKSGKRLLISSQRLVSMQHPELLCIAYQVTALNFSGEIAICSELDACYAPFSKKDDPRVGVFSIADTLNLQQQGFAAQQGWMLHQVHGSDFAVCAMMQHAWPAVANNISQLQLKPGVLCEQALWSLQQGESASLTKWVLYRHQSVADTTDLVQRCALQLAELSQHSFASLAAQQASACQQFWQQADVQIEGDAAMQQGIRFNLFSLWQSAGKDGRSNIGAKGLTGPGYDGHYFWDTEIYVIPCLSFTQPAVARQLLGFRYQQLDAARQRAREMAHSTGALYPWRTIGGEECSAYFPAGTAQYHINAAIAYAIRCYYLASDDWHFMREQGIEMLVETARLWLQLGCFNPRRDGAFEIHGVTGPDEYTAIVNNNFYTNAMAQLHLRFAVEMAQKLQAEASEQLERWQLSAQELALWQQAAERMYLPVDARLGVHPQDDSFLDKKRWDFAATPNDKYPLLLHYHPLVIYRHQVLKQADVVLAMVLLDDAFSPVQKARNLAYYEPLTTHDSSLSACIHSIACAELGQLAEAHAFFGDSARMDLDNQHGNTEHGVHIACMAGTWQALVFGFAGLRSRYDGLHFAPRLPAQLPGLNFRLNYRGRVIEFRVQQGQAQYQLLTGEPLVIFHDGEALQLALQQPRQRPLLAGEAV</sequence>
<dbReference type="EMBL" id="FNRM01000005">
    <property type="protein sequence ID" value="SEA71061.1"/>
    <property type="molecule type" value="Genomic_DNA"/>
</dbReference>
<gene>
    <name evidence="7" type="ORF">SAMN04488051_105208</name>
</gene>
<organism evidence="7 8">
    <name type="scientific">Alkalimonas amylolytica</name>
    <dbReference type="NCBI Taxonomy" id="152573"/>
    <lineage>
        <taxon>Bacteria</taxon>
        <taxon>Pseudomonadati</taxon>
        <taxon>Pseudomonadota</taxon>
        <taxon>Gammaproteobacteria</taxon>
        <taxon>Alkalimonas</taxon>
    </lineage>
</organism>
<dbReference type="InterPro" id="IPR017045">
    <property type="entry name" value="Malt_Pase/Glycosyl_Hdrlase"/>
</dbReference>
<reference evidence="7 8" key="1">
    <citation type="submission" date="2016-10" db="EMBL/GenBank/DDBJ databases">
        <authorList>
            <person name="de Groot N.N."/>
        </authorList>
    </citation>
    <scope>NUCLEOTIDE SEQUENCE [LARGE SCALE GENOMIC DNA]</scope>
    <source>
        <strain evidence="7 8">CGMCC 1.3430</strain>
    </source>
</reference>
<feature type="active site" description="Proton donor" evidence="2">
    <location>
        <position position="503"/>
    </location>
</feature>
<dbReference type="Gene3D" id="2.70.98.40">
    <property type="entry name" value="Glycoside hydrolase, family 65, N-terminal domain"/>
    <property type="match status" value="1"/>
</dbReference>
<dbReference type="AlphaFoldDB" id="A0A1H4DE98"/>
<proteinExistence type="inferred from homology"/>
<keyword evidence="8" id="KW-1185">Reference proteome</keyword>
<evidence type="ECO:0000259" key="6">
    <source>
        <dbReference type="Pfam" id="PF03636"/>
    </source>
</evidence>
<evidence type="ECO:0000259" key="5">
    <source>
        <dbReference type="Pfam" id="PF03633"/>
    </source>
</evidence>
<accession>A0A1H4DE98</accession>
<dbReference type="InterPro" id="IPR037018">
    <property type="entry name" value="GH65_N"/>
</dbReference>
<name>A0A1H4DE98_ALKAM</name>
<comment type="similarity">
    <text evidence="1">Belongs to the glycosyl hydrolase 65 family.</text>
</comment>
<dbReference type="InterPro" id="IPR011013">
    <property type="entry name" value="Gal_mutarotase_sf_dom"/>
</dbReference>